<keyword evidence="4 5" id="KW-0687">Ribonucleoprotein</keyword>
<evidence type="ECO:0000259" key="6">
    <source>
        <dbReference type="Pfam" id="PF00327"/>
    </source>
</evidence>
<dbReference type="InterPro" id="IPR016082">
    <property type="entry name" value="Ribosomal_uL30_ferredoxin-like"/>
</dbReference>
<dbReference type="AlphaFoldDB" id="A0A4V2QE44"/>
<dbReference type="InterPro" id="IPR005996">
    <property type="entry name" value="Ribosomal_uL30_bac-type"/>
</dbReference>
<dbReference type="Pfam" id="PF00327">
    <property type="entry name" value="Ribosomal_L30"/>
    <property type="match status" value="1"/>
</dbReference>
<dbReference type="PIRSF" id="PIRSF002211">
    <property type="entry name" value="Ribosomal_L30_bac-type"/>
    <property type="match status" value="1"/>
</dbReference>
<reference evidence="7 8" key="1">
    <citation type="submission" date="2019-03" db="EMBL/GenBank/DDBJ databases">
        <title>Genomic Encyclopedia of Type Strains, Phase IV (KMG-IV): sequencing the most valuable type-strain genomes for metagenomic binning, comparative biology and taxonomic classification.</title>
        <authorList>
            <person name="Goeker M."/>
        </authorList>
    </citation>
    <scope>NUCLEOTIDE SEQUENCE [LARGE SCALE GENOMIC DNA]</scope>
    <source>
        <strain evidence="7 8">LX-B</strain>
    </source>
</reference>
<evidence type="ECO:0000256" key="5">
    <source>
        <dbReference type="HAMAP-Rule" id="MF_01371"/>
    </source>
</evidence>
<dbReference type="InterPro" id="IPR036919">
    <property type="entry name" value="Ribo_uL30_ferredoxin-like_sf"/>
</dbReference>
<dbReference type="Proteomes" id="UP000295008">
    <property type="component" value="Unassembled WGS sequence"/>
</dbReference>
<keyword evidence="3 5" id="KW-0689">Ribosomal protein</keyword>
<dbReference type="HAMAP" id="MF_01371_B">
    <property type="entry name" value="Ribosomal_uL30_B"/>
    <property type="match status" value="1"/>
</dbReference>
<dbReference type="EMBL" id="SLUN01000015">
    <property type="protein sequence ID" value="TCL66477.1"/>
    <property type="molecule type" value="Genomic_DNA"/>
</dbReference>
<evidence type="ECO:0000313" key="7">
    <source>
        <dbReference type="EMBL" id="TCL66477.1"/>
    </source>
</evidence>
<dbReference type="SUPFAM" id="SSF55129">
    <property type="entry name" value="Ribosomal protein L30p/L7e"/>
    <property type="match status" value="1"/>
</dbReference>
<evidence type="ECO:0000313" key="8">
    <source>
        <dbReference type="Proteomes" id="UP000295008"/>
    </source>
</evidence>
<dbReference type="CDD" id="cd01658">
    <property type="entry name" value="Ribosomal_L30"/>
    <property type="match status" value="1"/>
</dbReference>
<evidence type="ECO:0000256" key="1">
    <source>
        <dbReference type="ARBA" id="ARBA00007594"/>
    </source>
</evidence>
<comment type="caution">
    <text evidence="7">The sequence shown here is derived from an EMBL/GenBank/DDBJ whole genome shotgun (WGS) entry which is preliminary data.</text>
</comment>
<evidence type="ECO:0000256" key="4">
    <source>
        <dbReference type="ARBA" id="ARBA00023274"/>
    </source>
</evidence>
<dbReference type="NCBIfam" id="TIGR01308">
    <property type="entry name" value="rpmD_bact"/>
    <property type="match status" value="1"/>
</dbReference>
<dbReference type="Gene3D" id="3.30.1390.20">
    <property type="entry name" value="Ribosomal protein L30, ferredoxin-like fold domain"/>
    <property type="match status" value="1"/>
</dbReference>
<comment type="subunit">
    <text evidence="2 5">Part of the 50S ribosomal subunit.</text>
</comment>
<proteinExistence type="inferred from homology"/>
<gene>
    <name evidence="5" type="primary">rpmD</name>
    <name evidence="7" type="ORF">EDC14_101520</name>
</gene>
<comment type="similarity">
    <text evidence="1 5">Belongs to the universal ribosomal protein uL30 family.</text>
</comment>
<keyword evidence="8" id="KW-1185">Reference proteome</keyword>
<name>A0A4V2QE44_HYDET</name>
<protein>
    <recommendedName>
        <fullName evidence="5">Large ribosomal subunit protein uL30</fullName>
    </recommendedName>
</protein>
<dbReference type="PANTHER" id="PTHR15892">
    <property type="entry name" value="MITOCHONDRIAL RIBOSOMAL PROTEIN L30"/>
    <property type="match status" value="1"/>
</dbReference>
<organism evidence="7 8">
    <name type="scientific">Hydrogenispora ethanolica</name>
    <dbReference type="NCBI Taxonomy" id="1082276"/>
    <lineage>
        <taxon>Bacteria</taxon>
        <taxon>Bacillati</taxon>
        <taxon>Bacillota</taxon>
        <taxon>Hydrogenispora</taxon>
    </lineage>
</organism>
<sequence length="65" mass="7290">MSNDQNSKMIQVTWKQSAIGRAKVQKATIKALGFTKLNQTVTKEDNPAIRGMIKKVHHLVEVKEA</sequence>
<evidence type="ECO:0000256" key="2">
    <source>
        <dbReference type="ARBA" id="ARBA00011838"/>
    </source>
</evidence>
<dbReference type="PANTHER" id="PTHR15892:SF2">
    <property type="entry name" value="LARGE RIBOSOMAL SUBUNIT PROTEIN UL30M"/>
    <property type="match status" value="1"/>
</dbReference>
<dbReference type="OrthoDB" id="9812790at2"/>
<dbReference type="GO" id="GO:0022625">
    <property type="term" value="C:cytosolic large ribosomal subunit"/>
    <property type="evidence" value="ECO:0007669"/>
    <property type="project" value="TreeGrafter"/>
</dbReference>
<evidence type="ECO:0000256" key="3">
    <source>
        <dbReference type="ARBA" id="ARBA00022980"/>
    </source>
</evidence>
<dbReference type="GO" id="GO:0003735">
    <property type="term" value="F:structural constituent of ribosome"/>
    <property type="evidence" value="ECO:0007669"/>
    <property type="project" value="InterPro"/>
</dbReference>
<feature type="domain" description="Large ribosomal subunit protein uL30-like ferredoxin-like fold" evidence="6">
    <location>
        <begin position="11"/>
        <end position="60"/>
    </location>
</feature>
<accession>A0A4V2QE44</accession>
<dbReference type="GO" id="GO:0006412">
    <property type="term" value="P:translation"/>
    <property type="evidence" value="ECO:0007669"/>
    <property type="project" value="UniProtKB-UniRule"/>
</dbReference>